<dbReference type="AlphaFoldDB" id="A0AAN2BIY5"/>
<reference evidence="2 3" key="1">
    <citation type="journal article" date="2022" name="IScience">
        <title>An ultrasensitive nanofiber-based assay for enzymatic hydrolysis and deep-sea microbial degradation of cellulose.</title>
        <authorList>
            <person name="Tsudome M."/>
            <person name="Tachioka M."/>
            <person name="Miyazaki M."/>
            <person name="Uchimura K."/>
            <person name="Tsuda M."/>
            <person name="Takaki Y."/>
            <person name="Deguchi S."/>
        </authorList>
    </citation>
    <scope>NUCLEOTIDE SEQUENCE [LARGE SCALE GENOMIC DNA]</scope>
    <source>
        <strain evidence="2 3">GE09</strain>
    </source>
</reference>
<dbReference type="RefSeq" id="WP_236985864.1">
    <property type="nucleotide sequence ID" value="NZ_AP023086.1"/>
</dbReference>
<dbReference type="Proteomes" id="UP001320119">
    <property type="component" value="Chromosome"/>
</dbReference>
<evidence type="ECO:0000313" key="2">
    <source>
        <dbReference type="EMBL" id="BCD96361.1"/>
    </source>
</evidence>
<protein>
    <submittedName>
        <fullName evidence="2">Uncharacterized protein</fullName>
    </submittedName>
</protein>
<name>A0AAN2BIY5_9GAMM</name>
<feature type="coiled-coil region" evidence="1">
    <location>
        <begin position="47"/>
        <end position="116"/>
    </location>
</feature>
<accession>A0AAN2BIY5</accession>
<proteinExistence type="predicted"/>
<keyword evidence="1" id="KW-0175">Coiled coil</keyword>
<organism evidence="2 3">
    <name type="scientific">Marinagarivorans cellulosilyticus</name>
    <dbReference type="NCBI Taxonomy" id="2721545"/>
    <lineage>
        <taxon>Bacteria</taxon>
        <taxon>Pseudomonadati</taxon>
        <taxon>Pseudomonadota</taxon>
        <taxon>Gammaproteobacteria</taxon>
        <taxon>Cellvibrionales</taxon>
        <taxon>Cellvibrionaceae</taxon>
        <taxon>Marinagarivorans</taxon>
    </lineage>
</organism>
<keyword evidence="3" id="KW-1185">Reference proteome</keyword>
<evidence type="ECO:0000313" key="3">
    <source>
        <dbReference type="Proteomes" id="UP001320119"/>
    </source>
</evidence>
<dbReference type="KEGG" id="marq:MARGE09_P0561"/>
<dbReference type="EMBL" id="AP023086">
    <property type="protein sequence ID" value="BCD96361.1"/>
    <property type="molecule type" value="Genomic_DNA"/>
</dbReference>
<evidence type="ECO:0000256" key="1">
    <source>
        <dbReference type="SAM" id="Coils"/>
    </source>
</evidence>
<gene>
    <name evidence="2" type="ORF">MARGE09_P0561</name>
</gene>
<sequence>MQLFSVRNQPRPRAADQNLSIRLNQVAHLNRDNARLVAELIESRKVVSAHETKIANLELALRKNEDDYKSKLRDLEIATTKNQKQSEGMTALRDDLKTWEAKAQQQSVEISTLKKKLDVKNRVFEKLGVS</sequence>